<dbReference type="EMBL" id="BSDR01000001">
    <property type="protein sequence ID" value="GLI36476.1"/>
    <property type="molecule type" value="Genomic_DNA"/>
</dbReference>
<dbReference type="Proteomes" id="UP001144372">
    <property type="component" value="Unassembled WGS sequence"/>
</dbReference>
<sequence length="84" mass="9348">MRSERQAFYSALEEGNVEVYEEPYSDAREFEVCEELGFVNGLEAVAGFEFQEKISHHGGTEGTELGSFFTGREAAGKKACLQVF</sequence>
<organism evidence="1 2">
    <name type="scientific">Desulforhabdus amnigena</name>
    <dbReference type="NCBI Taxonomy" id="40218"/>
    <lineage>
        <taxon>Bacteria</taxon>
        <taxon>Pseudomonadati</taxon>
        <taxon>Thermodesulfobacteriota</taxon>
        <taxon>Syntrophobacteria</taxon>
        <taxon>Syntrophobacterales</taxon>
        <taxon>Syntrophobacteraceae</taxon>
        <taxon>Desulforhabdus</taxon>
    </lineage>
</organism>
<accession>A0A9W6FX30</accession>
<gene>
    <name evidence="1" type="ORF">DAMNIGENAA_39090</name>
</gene>
<proteinExistence type="predicted"/>
<evidence type="ECO:0000313" key="1">
    <source>
        <dbReference type="EMBL" id="GLI36476.1"/>
    </source>
</evidence>
<protein>
    <submittedName>
        <fullName evidence="1">Uncharacterized protein</fullName>
    </submittedName>
</protein>
<reference evidence="1" key="1">
    <citation type="submission" date="2022-12" db="EMBL/GenBank/DDBJ databases">
        <title>Reference genome sequencing for broad-spectrum identification of bacterial and archaeal isolates by mass spectrometry.</title>
        <authorList>
            <person name="Sekiguchi Y."/>
            <person name="Tourlousse D.M."/>
        </authorList>
    </citation>
    <scope>NUCLEOTIDE SEQUENCE</scope>
    <source>
        <strain evidence="1">ASRB1</strain>
    </source>
</reference>
<keyword evidence="2" id="KW-1185">Reference proteome</keyword>
<evidence type="ECO:0000313" key="2">
    <source>
        <dbReference type="Proteomes" id="UP001144372"/>
    </source>
</evidence>
<comment type="caution">
    <text evidence="1">The sequence shown here is derived from an EMBL/GenBank/DDBJ whole genome shotgun (WGS) entry which is preliminary data.</text>
</comment>
<name>A0A9W6FX30_9BACT</name>
<dbReference type="AlphaFoldDB" id="A0A9W6FX30"/>